<proteinExistence type="predicted"/>
<dbReference type="AlphaFoldDB" id="A0AAV1UQN9"/>
<evidence type="ECO:0000313" key="2">
    <source>
        <dbReference type="Proteomes" id="UP001162060"/>
    </source>
</evidence>
<accession>A0AAV1UQN9</accession>
<organism evidence="1 2">
    <name type="scientific">Peronospora matthiolae</name>
    <dbReference type="NCBI Taxonomy" id="2874970"/>
    <lineage>
        <taxon>Eukaryota</taxon>
        <taxon>Sar</taxon>
        <taxon>Stramenopiles</taxon>
        <taxon>Oomycota</taxon>
        <taxon>Peronosporomycetes</taxon>
        <taxon>Peronosporales</taxon>
        <taxon>Peronosporaceae</taxon>
        <taxon>Peronospora</taxon>
    </lineage>
</organism>
<protein>
    <submittedName>
        <fullName evidence="1">Uncharacterized protein</fullName>
    </submittedName>
</protein>
<reference evidence="1" key="1">
    <citation type="submission" date="2024-01" db="EMBL/GenBank/DDBJ databases">
        <authorList>
            <person name="Webb A."/>
        </authorList>
    </citation>
    <scope>NUCLEOTIDE SEQUENCE</scope>
    <source>
        <strain evidence="1">Pm1</strain>
    </source>
</reference>
<dbReference type="Proteomes" id="UP001162060">
    <property type="component" value="Unassembled WGS sequence"/>
</dbReference>
<evidence type="ECO:0000313" key="1">
    <source>
        <dbReference type="EMBL" id="CAK7936936.1"/>
    </source>
</evidence>
<dbReference type="EMBL" id="CAKLBY020000226">
    <property type="protein sequence ID" value="CAK7936936.1"/>
    <property type="molecule type" value="Genomic_DNA"/>
</dbReference>
<sequence>MDLPMRDAWISMYPFKRLKLRLLPAKVDDNYFQLLFLWKSQVFFASSMTTISKSHDFFTLYDNVNWRPNSLQERKEHEKKVHGKVEAIDRCKYHLLA</sequence>
<gene>
    <name evidence="1" type="ORF">PM001_LOCUS22086</name>
</gene>
<name>A0AAV1UQN9_9STRA</name>
<comment type="caution">
    <text evidence="1">The sequence shown here is derived from an EMBL/GenBank/DDBJ whole genome shotgun (WGS) entry which is preliminary data.</text>
</comment>